<evidence type="ECO:0000256" key="5">
    <source>
        <dbReference type="ARBA" id="ARBA00022989"/>
    </source>
</evidence>
<proteinExistence type="predicted"/>
<comment type="subcellular location">
    <subcellularLocation>
        <location evidence="1">Membrane</location>
        <topology evidence="1">Multi-pass membrane protein</topology>
    </subcellularLocation>
</comment>
<dbReference type="AlphaFoldDB" id="A0A1H0NA52"/>
<protein>
    <recommendedName>
        <fullName evidence="10">Transporter</fullName>
    </recommendedName>
</protein>
<feature type="transmembrane region" description="Helical" evidence="7">
    <location>
        <begin position="245"/>
        <end position="264"/>
    </location>
</feature>
<evidence type="ECO:0008006" key="10">
    <source>
        <dbReference type="Google" id="ProtNLM"/>
    </source>
</evidence>
<feature type="transmembrane region" description="Helical" evidence="7">
    <location>
        <begin position="302"/>
        <end position="322"/>
    </location>
</feature>
<keyword evidence="4 7" id="KW-0812">Transmembrane</keyword>
<keyword evidence="5 7" id="KW-1133">Transmembrane helix</keyword>
<keyword evidence="9" id="KW-1185">Reference proteome</keyword>
<gene>
    <name evidence="8" type="ORF">SAMN05444142_11124</name>
</gene>
<evidence type="ECO:0000256" key="7">
    <source>
        <dbReference type="SAM" id="Phobius"/>
    </source>
</evidence>
<evidence type="ECO:0000256" key="3">
    <source>
        <dbReference type="ARBA" id="ARBA00022475"/>
    </source>
</evidence>
<reference evidence="8 9" key="1">
    <citation type="submission" date="2016-11" db="EMBL/GenBank/DDBJ databases">
        <authorList>
            <person name="Varghese N."/>
            <person name="Submissions S."/>
        </authorList>
    </citation>
    <scope>NUCLEOTIDE SEQUENCE [LARGE SCALE GENOMIC DNA]</scope>
    <source>
        <strain evidence="8 9">DSM 29620</strain>
    </source>
</reference>
<feature type="transmembrane region" description="Helical" evidence="7">
    <location>
        <begin position="105"/>
        <end position="127"/>
    </location>
</feature>
<feature type="transmembrane region" description="Helical" evidence="7">
    <location>
        <begin position="6"/>
        <end position="31"/>
    </location>
</feature>
<evidence type="ECO:0000256" key="6">
    <source>
        <dbReference type="ARBA" id="ARBA00023136"/>
    </source>
</evidence>
<dbReference type="GO" id="GO:0016020">
    <property type="term" value="C:membrane"/>
    <property type="evidence" value="ECO:0007669"/>
    <property type="project" value="UniProtKB-SubCell"/>
</dbReference>
<evidence type="ECO:0000256" key="4">
    <source>
        <dbReference type="ARBA" id="ARBA00022692"/>
    </source>
</evidence>
<feature type="transmembrane region" description="Helical" evidence="7">
    <location>
        <begin position="165"/>
        <end position="191"/>
    </location>
</feature>
<evidence type="ECO:0000256" key="1">
    <source>
        <dbReference type="ARBA" id="ARBA00004141"/>
    </source>
</evidence>
<dbReference type="InterPro" id="IPR004776">
    <property type="entry name" value="Mem_transp_PIN-like"/>
</dbReference>
<sequence>MPPTDGAAPVFDVLGIVFPIFAAAALGFGLVRFSVFSPSDMRVLGRYVLNIALPALLCGAIARRDLSEVLNAGYLWACALGGLATIALMYLWVWAQGVGPARRGVAAMGASCPNSGYVGYPVMLLVFPDLAGVILALNFIVENFLLIPICLMLMELSRPRDGRSLLHVLGAVFLNLLKRPMVLGLLAGFAISLSGLDLPGPVLRVLDMLAASSSALALVVIGGSLAGLSLAGDRLLGTQIALGKLVLHPALVAGALMLLPMLGLPVPEGALATAVVLSAAMPMFGIYPILAQEYGHEGLASLSLMLATTGAAVTLSVLLAWMV</sequence>
<dbReference type="PANTHER" id="PTHR36838">
    <property type="entry name" value="AUXIN EFFLUX CARRIER FAMILY PROTEIN"/>
    <property type="match status" value="1"/>
</dbReference>
<feature type="transmembrane region" description="Helical" evidence="7">
    <location>
        <begin position="43"/>
        <end position="62"/>
    </location>
</feature>
<keyword evidence="3" id="KW-1003">Cell membrane</keyword>
<keyword evidence="6 7" id="KW-0472">Membrane</keyword>
<feature type="transmembrane region" description="Helical" evidence="7">
    <location>
        <begin position="74"/>
        <end position="93"/>
    </location>
</feature>
<evidence type="ECO:0000313" key="8">
    <source>
        <dbReference type="EMBL" id="SHK85389.1"/>
    </source>
</evidence>
<dbReference type="Pfam" id="PF03547">
    <property type="entry name" value="Mem_trans"/>
    <property type="match status" value="1"/>
</dbReference>
<dbReference type="Proteomes" id="UP000324252">
    <property type="component" value="Unassembled WGS sequence"/>
</dbReference>
<name>A0A1H0NA52_9RHOB</name>
<feature type="transmembrane region" description="Helical" evidence="7">
    <location>
        <begin position="133"/>
        <end position="153"/>
    </location>
</feature>
<organism evidence="8 9">
    <name type="scientific">Lutimaribacter pacificus</name>
    <dbReference type="NCBI Taxonomy" id="391948"/>
    <lineage>
        <taxon>Bacteria</taxon>
        <taxon>Pseudomonadati</taxon>
        <taxon>Pseudomonadota</taxon>
        <taxon>Alphaproteobacteria</taxon>
        <taxon>Rhodobacterales</taxon>
        <taxon>Roseobacteraceae</taxon>
        <taxon>Lutimaribacter</taxon>
    </lineage>
</organism>
<dbReference type="EMBL" id="FQZZ01000011">
    <property type="protein sequence ID" value="SHK85389.1"/>
    <property type="molecule type" value="Genomic_DNA"/>
</dbReference>
<feature type="transmembrane region" description="Helical" evidence="7">
    <location>
        <begin position="270"/>
        <end position="290"/>
    </location>
</feature>
<evidence type="ECO:0000256" key="2">
    <source>
        <dbReference type="ARBA" id="ARBA00022448"/>
    </source>
</evidence>
<keyword evidence="2" id="KW-0813">Transport</keyword>
<feature type="transmembrane region" description="Helical" evidence="7">
    <location>
        <begin position="211"/>
        <end position="233"/>
    </location>
</feature>
<dbReference type="GO" id="GO:0055085">
    <property type="term" value="P:transmembrane transport"/>
    <property type="evidence" value="ECO:0007669"/>
    <property type="project" value="InterPro"/>
</dbReference>
<accession>A0A1H0NA52</accession>
<dbReference type="PANTHER" id="PTHR36838:SF3">
    <property type="entry name" value="TRANSPORTER AUXIN EFFLUX CARRIER EC FAMILY"/>
    <property type="match status" value="1"/>
</dbReference>
<evidence type="ECO:0000313" key="9">
    <source>
        <dbReference type="Proteomes" id="UP000324252"/>
    </source>
</evidence>